<dbReference type="SUPFAM" id="SSF88659">
    <property type="entry name" value="Sigma3 and sigma4 domains of RNA polymerase sigma factors"/>
    <property type="match status" value="1"/>
</dbReference>
<evidence type="ECO:0000256" key="3">
    <source>
        <dbReference type="ARBA" id="ARBA00023082"/>
    </source>
</evidence>
<evidence type="ECO:0000256" key="4">
    <source>
        <dbReference type="ARBA" id="ARBA00023125"/>
    </source>
</evidence>
<keyword evidence="2" id="KW-0805">Transcription regulation</keyword>
<keyword evidence="3" id="KW-0731">Sigma factor</keyword>
<keyword evidence="5" id="KW-0804">Transcription</keyword>
<sequence>MFIQRKDEKLIEKALAGSQSSWVTLVKRYEGLIYNYCLRMTYNSSDAMDLMQEVFIAIYRNLPAYRGQGQFKSWMMRIASNKTIDFLRASGRNPLFKAGEIDDDDFHSSNSPESEYMQFSTNKQIKSLLAQLSEEQRVVIELKFFQHLTFEEISQQTGVAISTLKTRLYTSLQKLKGQLEIKHVV</sequence>
<comment type="caution">
    <text evidence="8">The sequence shown here is derived from an EMBL/GenBank/DDBJ whole genome shotgun (WGS) entry which is preliminary data.</text>
</comment>
<name>A0ABV2BV37_9GAMM</name>
<dbReference type="EMBL" id="JBEVCJ010000013">
    <property type="protein sequence ID" value="MET1255808.1"/>
    <property type="molecule type" value="Genomic_DNA"/>
</dbReference>
<feature type="domain" description="RNA polymerase sigma factor 70 region 4 type 2" evidence="7">
    <location>
        <begin position="124"/>
        <end position="175"/>
    </location>
</feature>
<dbReference type="InterPro" id="IPR014284">
    <property type="entry name" value="RNA_pol_sigma-70_dom"/>
</dbReference>
<evidence type="ECO:0000256" key="5">
    <source>
        <dbReference type="ARBA" id="ARBA00023163"/>
    </source>
</evidence>
<dbReference type="InterPro" id="IPR013249">
    <property type="entry name" value="RNA_pol_sigma70_r4_t2"/>
</dbReference>
<comment type="similarity">
    <text evidence="1">Belongs to the sigma-70 factor family. ECF subfamily.</text>
</comment>
<keyword evidence="4" id="KW-0238">DNA-binding</keyword>
<dbReference type="Pfam" id="PF08281">
    <property type="entry name" value="Sigma70_r4_2"/>
    <property type="match status" value="1"/>
</dbReference>
<accession>A0ABV2BV37</accession>
<dbReference type="Pfam" id="PF04542">
    <property type="entry name" value="Sigma70_r2"/>
    <property type="match status" value="1"/>
</dbReference>
<keyword evidence="9" id="KW-1185">Reference proteome</keyword>
<protein>
    <submittedName>
        <fullName evidence="8">Sigma-70 family RNA polymerase sigma factor</fullName>
    </submittedName>
</protein>
<evidence type="ECO:0000256" key="1">
    <source>
        <dbReference type="ARBA" id="ARBA00010641"/>
    </source>
</evidence>
<dbReference type="InterPro" id="IPR013325">
    <property type="entry name" value="RNA_pol_sigma_r2"/>
</dbReference>
<dbReference type="SUPFAM" id="SSF88946">
    <property type="entry name" value="Sigma2 domain of RNA polymerase sigma factors"/>
    <property type="match status" value="1"/>
</dbReference>
<dbReference type="PANTHER" id="PTHR43133:SF8">
    <property type="entry name" value="RNA POLYMERASE SIGMA FACTOR HI_1459-RELATED"/>
    <property type="match status" value="1"/>
</dbReference>
<dbReference type="InterPro" id="IPR036388">
    <property type="entry name" value="WH-like_DNA-bd_sf"/>
</dbReference>
<dbReference type="RefSeq" id="WP_353896422.1">
    <property type="nucleotide sequence ID" value="NZ_JBEVCJ010000013.1"/>
</dbReference>
<evidence type="ECO:0000259" key="7">
    <source>
        <dbReference type="Pfam" id="PF08281"/>
    </source>
</evidence>
<reference evidence="8 9" key="1">
    <citation type="submission" date="2024-06" db="EMBL/GenBank/DDBJ databases">
        <authorList>
            <person name="Li F."/>
        </authorList>
    </citation>
    <scope>NUCLEOTIDE SEQUENCE [LARGE SCALE GENOMIC DNA]</scope>
    <source>
        <strain evidence="8 9">GXAS 311</strain>
    </source>
</reference>
<organism evidence="8 9">
    <name type="scientific">Aliikangiella maris</name>
    <dbReference type="NCBI Taxonomy" id="3162458"/>
    <lineage>
        <taxon>Bacteria</taxon>
        <taxon>Pseudomonadati</taxon>
        <taxon>Pseudomonadota</taxon>
        <taxon>Gammaproteobacteria</taxon>
        <taxon>Oceanospirillales</taxon>
        <taxon>Pleioneaceae</taxon>
        <taxon>Aliikangiella</taxon>
    </lineage>
</organism>
<gene>
    <name evidence="8" type="ORF">ABVT43_11780</name>
</gene>
<feature type="domain" description="RNA polymerase sigma-70 region 2" evidence="6">
    <location>
        <begin position="25"/>
        <end position="92"/>
    </location>
</feature>
<evidence type="ECO:0000313" key="8">
    <source>
        <dbReference type="EMBL" id="MET1255808.1"/>
    </source>
</evidence>
<evidence type="ECO:0000256" key="2">
    <source>
        <dbReference type="ARBA" id="ARBA00023015"/>
    </source>
</evidence>
<evidence type="ECO:0000313" key="9">
    <source>
        <dbReference type="Proteomes" id="UP001548189"/>
    </source>
</evidence>
<dbReference type="NCBIfam" id="TIGR02937">
    <property type="entry name" value="sigma70-ECF"/>
    <property type="match status" value="1"/>
</dbReference>
<dbReference type="PANTHER" id="PTHR43133">
    <property type="entry name" value="RNA POLYMERASE ECF-TYPE SIGMA FACTO"/>
    <property type="match status" value="1"/>
</dbReference>
<dbReference type="InterPro" id="IPR007627">
    <property type="entry name" value="RNA_pol_sigma70_r2"/>
</dbReference>
<dbReference type="Gene3D" id="1.10.1740.10">
    <property type="match status" value="1"/>
</dbReference>
<dbReference type="CDD" id="cd06171">
    <property type="entry name" value="Sigma70_r4"/>
    <property type="match status" value="1"/>
</dbReference>
<dbReference type="Proteomes" id="UP001548189">
    <property type="component" value="Unassembled WGS sequence"/>
</dbReference>
<dbReference type="InterPro" id="IPR039425">
    <property type="entry name" value="RNA_pol_sigma-70-like"/>
</dbReference>
<evidence type="ECO:0000259" key="6">
    <source>
        <dbReference type="Pfam" id="PF04542"/>
    </source>
</evidence>
<proteinExistence type="inferred from homology"/>
<dbReference type="Gene3D" id="1.10.10.10">
    <property type="entry name" value="Winged helix-like DNA-binding domain superfamily/Winged helix DNA-binding domain"/>
    <property type="match status" value="1"/>
</dbReference>
<dbReference type="InterPro" id="IPR013324">
    <property type="entry name" value="RNA_pol_sigma_r3/r4-like"/>
</dbReference>